<keyword evidence="9" id="KW-0804">Transcription</keyword>
<dbReference type="FunFam" id="3.30.160.60:FF:000744">
    <property type="entry name" value="zinc finger E-box-binding homeobox 1"/>
    <property type="match status" value="1"/>
</dbReference>
<dbReference type="GO" id="GO:0003677">
    <property type="term" value="F:DNA binding"/>
    <property type="evidence" value="ECO:0007669"/>
    <property type="project" value="UniProtKB-KW"/>
</dbReference>
<dbReference type="SUPFAM" id="SSF57667">
    <property type="entry name" value="beta-beta-alpha zinc fingers"/>
    <property type="match status" value="1"/>
</dbReference>
<keyword evidence="7" id="KW-0805">Transcription regulation</keyword>
<sequence length="110" mass="12368">MTHHCPKRGRNYDCGRCGKTFQKSSSLKEHVLTHTGERPFKCTVCGKGFTMAHKVTVHMRVHTGERPYVCSQCGKYTLNCTHAQYMQLPIRAAQSAKVAFILHFALKVGS</sequence>
<keyword evidence="8" id="KW-0238">DNA-binding</keyword>
<reference evidence="13" key="1">
    <citation type="submission" date="2025-08" db="UniProtKB">
        <authorList>
            <consortium name="Ensembl"/>
        </authorList>
    </citation>
    <scope>IDENTIFICATION</scope>
</reference>
<name>A0A3Q3WJH6_MOLML</name>
<dbReference type="PANTHER" id="PTHR24394">
    <property type="entry name" value="ZINC FINGER PROTEIN"/>
    <property type="match status" value="1"/>
</dbReference>
<evidence type="ECO:0000256" key="2">
    <source>
        <dbReference type="ARBA" id="ARBA00006991"/>
    </source>
</evidence>
<comment type="subcellular location">
    <subcellularLocation>
        <location evidence="1">Nucleus</location>
    </subcellularLocation>
</comment>
<keyword evidence="10" id="KW-0539">Nucleus</keyword>
<reference evidence="13" key="2">
    <citation type="submission" date="2025-09" db="UniProtKB">
        <authorList>
            <consortium name="Ensembl"/>
        </authorList>
    </citation>
    <scope>IDENTIFICATION</scope>
</reference>
<dbReference type="FunFam" id="3.30.160.60:FF:000562">
    <property type="entry name" value="Zinc finger protein 786"/>
    <property type="match status" value="1"/>
</dbReference>
<feature type="domain" description="C2H2-type" evidence="12">
    <location>
        <begin position="40"/>
        <end position="67"/>
    </location>
</feature>
<evidence type="ECO:0000256" key="3">
    <source>
        <dbReference type="ARBA" id="ARBA00022723"/>
    </source>
</evidence>
<feature type="domain" description="C2H2-type" evidence="12">
    <location>
        <begin position="12"/>
        <end position="39"/>
    </location>
</feature>
<evidence type="ECO:0000256" key="1">
    <source>
        <dbReference type="ARBA" id="ARBA00004123"/>
    </source>
</evidence>
<dbReference type="GO" id="GO:0005634">
    <property type="term" value="C:nucleus"/>
    <property type="evidence" value="ECO:0007669"/>
    <property type="project" value="UniProtKB-SubCell"/>
</dbReference>
<accession>A0A3Q3WJH6</accession>
<evidence type="ECO:0000256" key="5">
    <source>
        <dbReference type="ARBA" id="ARBA00022771"/>
    </source>
</evidence>
<evidence type="ECO:0000256" key="10">
    <source>
        <dbReference type="ARBA" id="ARBA00023242"/>
    </source>
</evidence>
<dbReference type="InterPro" id="IPR036236">
    <property type="entry name" value="Znf_C2H2_sf"/>
</dbReference>
<evidence type="ECO:0000313" key="13">
    <source>
        <dbReference type="Ensembl" id="ENSMMOP00000017806.1"/>
    </source>
</evidence>
<dbReference type="InterPro" id="IPR013087">
    <property type="entry name" value="Znf_C2H2_type"/>
</dbReference>
<evidence type="ECO:0000256" key="9">
    <source>
        <dbReference type="ARBA" id="ARBA00023163"/>
    </source>
</evidence>
<dbReference type="PROSITE" id="PS00028">
    <property type="entry name" value="ZINC_FINGER_C2H2_1"/>
    <property type="match status" value="2"/>
</dbReference>
<dbReference type="GO" id="GO:0000981">
    <property type="term" value="F:DNA-binding transcription factor activity, RNA polymerase II-specific"/>
    <property type="evidence" value="ECO:0007669"/>
    <property type="project" value="TreeGrafter"/>
</dbReference>
<evidence type="ECO:0000256" key="6">
    <source>
        <dbReference type="ARBA" id="ARBA00022833"/>
    </source>
</evidence>
<evidence type="ECO:0000259" key="12">
    <source>
        <dbReference type="PROSITE" id="PS50157"/>
    </source>
</evidence>
<keyword evidence="4" id="KW-0677">Repeat</keyword>
<evidence type="ECO:0000256" key="11">
    <source>
        <dbReference type="PROSITE-ProRule" id="PRU00042"/>
    </source>
</evidence>
<dbReference type="PROSITE" id="PS50157">
    <property type="entry name" value="ZINC_FINGER_C2H2_2"/>
    <property type="match status" value="2"/>
</dbReference>
<keyword evidence="3" id="KW-0479">Metal-binding</keyword>
<dbReference type="AlphaFoldDB" id="A0A3Q3WJH6"/>
<keyword evidence="6" id="KW-0862">Zinc</keyword>
<dbReference type="GO" id="GO:0008270">
    <property type="term" value="F:zinc ion binding"/>
    <property type="evidence" value="ECO:0007669"/>
    <property type="project" value="UniProtKB-KW"/>
</dbReference>
<comment type="similarity">
    <text evidence="2">Belongs to the krueppel C2H2-type zinc-finger protein family.</text>
</comment>
<dbReference type="SMART" id="SM00355">
    <property type="entry name" value="ZnF_C2H2"/>
    <property type="match status" value="2"/>
</dbReference>
<proteinExistence type="inferred from homology"/>
<keyword evidence="5 11" id="KW-0863">Zinc-finger</keyword>
<evidence type="ECO:0000256" key="7">
    <source>
        <dbReference type="ARBA" id="ARBA00023015"/>
    </source>
</evidence>
<evidence type="ECO:0000313" key="14">
    <source>
        <dbReference type="Proteomes" id="UP000261620"/>
    </source>
</evidence>
<dbReference type="Ensembl" id="ENSMMOT00000018097.1">
    <property type="protein sequence ID" value="ENSMMOP00000017806.1"/>
    <property type="gene ID" value="ENSMMOG00000013507.1"/>
</dbReference>
<dbReference type="Proteomes" id="UP000261620">
    <property type="component" value="Unplaced"/>
</dbReference>
<organism evidence="13 14">
    <name type="scientific">Mola mola</name>
    <name type="common">Ocean sunfish</name>
    <name type="synonym">Tetraodon mola</name>
    <dbReference type="NCBI Taxonomy" id="94237"/>
    <lineage>
        <taxon>Eukaryota</taxon>
        <taxon>Metazoa</taxon>
        <taxon>Chordata</taxon>
        <taxon>Craniata</taxon>
        <taxon>Vertebrata</taxon>
        <taxon>Euteleostomi</taxon>
        <taxon>Actinopterygii</taxon>
        <taxon>Neopterygii</taxon>
        <taxon>Teleostei</taxon>
        <taxon>Neoteleostei</taxon>
        <taxon>Acanthomorphata</taxon>
        <taxon>Eupercaria</taxon>
        <taxon>Tetraodontiformes</taxon>
        <taxon>Molidae</taxon>
        <taxon>Mola</taxon>
    </lineage>
</organism>
<dbReference type="PANTHER" id="PTHR24394:SF44">
    <property type="entry name" value="ZINC FINGER PROTEIN 271-LIKE"/>
    <property type="match status" value="1"/>
</dbReference>
<evidence type="ECO:0000256" key="4">
    <source>
        <dbReference type="ARBA" id="ARBA00022737"/>
    </source>
</evidence>
<keyword evidence="14" id="KW-1185">Reference proteome</keyword>
<protein>
    <recommendedName>
        <fullName evidence="12">C2H2-type domain-containing protein</fullName>
    </recommendedName>
</protein>
<evidence type="ECO:0000256" key="8">
    <source>
        <dbReference type="ARBA" id="ARBA00023125"/>
    </source>
</evidence>
<dbReference type="Gene3D" id="3.30.160.60">
    <property type="entry name" value="Classic Zinc Finger"/>
    <property type="match status" value="3"/>
</dbReference>
<dbReference type="Pfam" id="PF00096">
    <property type="entry name" value="zf-C2H2"/>
    <property type="match status" value="2"/>
</dbReference>